<sequence>MKTVKYVLLLLAVAVSFSSCIVEGRGGYRHYHRYYHGYYYH</sequence>
<protein>
    <recommendedName>
        <fullName evidence="3">Lipoprotein</fullName>
    </recommendedName>
</protein>
<dbReference type="Proteomes" id="UP000248198">
    <property type="component" value="Unassembled WGS sequence"/>
</dbReference>
<evidence type="ECO:0000313" key="2">
    <source>
        <dbReference type="Proteomes" id="UP000248198"/>
    </source>
</evidence>
<evidence type="ECO:0000313" key="1">
    <source>
        <dbReference type="EMBL" id="PYF76725.1"/>
    </source>
</evidence>
<keyword evidence="2" id="KW-1185">Reference proteome</keyword>
<dbReference type="RefSeq" id="WP_262512040.1">
    <property type="nucleotide sequence ID" value="NZ_QKLU01000001.1"/>
</dbReference>
<evidence type="ECO:0008006" key="3">
    <source>
        <dbReference type="Google" id="ProtNLM"/>
    </source>
</evidence>
<dbReference type="AlphaFoldDB" id="A0A318URM4"/>
<gene>
    <name evidence="1" type="ORF">B0O44_101196</name>
</gene>
<accession>A0A318URM4</accession>
<proteinExistence type="predicted"/>
<dbReference type="EMBL" id="QKLU01000001">
    <property type="protein sequence ID" value="PYF76725.1"/>
    <property type="molecule type" value="Genomic_DNA"/>
</dbReference>
<comment type="caution">
    <text evidence="1">The sequence shown here is derived from an EMBL/GenBank/DDBJ whole genome shotgun (WGS) entry which is preliminary data.</text>
</comment>
<dbReference type="PROSITE" id="PS51257">
    <property type="entry name" value="PROKAR_LIPOPROTEIN"/>
    <property type="match status" value="1"/>
</dbReference>
<organism evidence="1 2">
    <name type="scientific">Pedobacter nutrimenti</name>
    <dbReference type="NCBI Taxonomy" id="1241337"/>
    <lineage>
        <taxon>Bacteria</taxon>
        <taxon>Pseudomonadati</taxon>
        <taxon>Bacteroidota</taxon>
        <taxon>Sphingobacteriia</taxon>
        <taxon>Sphingobacteriales</taxon>
        <taxon>Sphingobacteriaceae</taxon>
        <taxon>Pedobacter</taxon>
    </lineage>
</organism>
<reference evidence="1 2" key="1">
    <citation type="submission" date="2018-06" db="EMBL/GenBank/DDBJ databases">
        <title>Genomic Encyclopedia of Archaeal and Bacterial Type Strains, Phase II (KMG-II): from individual species to whole genera.</title>
        <authorList>
            <person name="Goeker M."/>
        </authorList>
    </citation>
    <scope>NUCLEOTIDE SEQUENCE [LARGE SCALE GENOMIC DNA]</scope>
    <source>
        <strain evidence="1 2">DSM 27372</strain>
    </source>
</reference>
<name>A0A318URM4_9SPHI</name>